<dbReference type="InterPro" id="IPR043129">
    <property type="entry name" value="ATPase_NBD"/>
</dbReference>
<sequence length="288" mass="32794">MMTLIVVSGSRHTDWVFVEDGKIVEKARTEGLNPYFQTRKEISRSVRLGLPEEYFHRKLQKIYYYGAGCSNESKKKVVSTSIISQFKTPTFVESDLLAAARGMCLDKPGIACILDTGSNSCFYNGEEIEKNVHPGGFILGDEGSGSAMGKAFLSDVLKRLAPEELVVDFLYKNNTTPSEMMEKVYNEPLPHYYLATVSTFLAERPNHPYVHDLVADSFRSFVRRNLIQYDFQSQPVYFMGKIATTWEYLLREVCSEFNFEPACIENDIIPGLVNYHNRRKKKTSGVRT</sequence>
<dbReference type="Proteomes" id="UP000027442">
    <property type="component" value="Unassembled WGS sequence"/>
</dbReference>
<name>A0A069QS99_HOYLO</name>
<organism evidence="1 2">
    <name type="scientific">Hoylesella loescheii DSM 19665 = JCM 12249 = ATCC 15930</name>
    <dbReference type="NCBI Taxonomy" id="1122985"/>
    <lineage>
        <taxon>Bacteria</taxon>
        <taxon>Pseudomonadati</taxon>
        <taxon>Bacteroidota</taxon>
        <taxon>Bacteroidia</taxon>
        <taxon>Bacteroidales</taxon>
        <taxon>Prevotellaceae</taxon>
        <taxon>Hoylesella</taxon>
    </lineage>
</organism>
<evidence type="ECO:0000313" key="2">
    <source>
        <dbReference type="Proteomes" id="UP000027442"/>
    </source>
</evidence>
<accession>A0A069QS99</accession>
<keyword evidence="2" id="KW-1185">Reference proteome</keyword>
<comment type="caution">
    <text evidence="1">The sequence shown here is derived from an EMBL/GenBank/DDBJ whole genome shotgun (WGS) entry which is preliminary data.</text>
</comment>
<dbReference type="Gene3D" id="1.10.720.160">
    <property type="match status" value="1"/>
</dbReference>
<evidence type="ECO:0008006" key="3">
    <source>
        <dbReference type="Google" id="ProtNLM"/>
    </source>
</evidence>
<reference evidence="1 2" key="1">
    <citation type="submission" date="2013-08" db="EMBL/GenBank/DDBJ databases">
        <authorList>
            <person name="Weinstock G."/>
            <person name="Sodergren E."/>
            <person name="Wylie T."/>
            <person name="Fulton L."/>
            <person name="Fulton R."/>
            <person name="Fronick C."/>
            <person name="O'Laughlin M."/>
            <person name="Godfrey J."/>
            <person name="Miner T."/>
            <person name="Herter B."/>
            <person name="Appelbaum E."/>
            <person name="Cordes M."/>
            <person name="Lek S."/>
            <person name="Wollam A."/>
            <person name="Pepin K.H."/>
            <person name="Palsikar V.B."/>
            <person name="Mitreva M."/>
            <person name="Wilson R.K."/>
        </authorList>
    </citation>
    <scope>NUCLEOTIDE SEQUENCE [LARGE SCALE GENOMIC DNA]</scope>
    <source>
        <strain evidence="1 2">ATCC 15930</strain>
    </source>
</reference>
<dbReference type="HOGENOM" id="CLU_084727_0_0_10"/>
<dbReference type="CDD" id="cd24079">
    <property type="entry name" value="ASKHA_NBD_PG1100-like"/>
    <property type="match status" value="1"/>
</dbReference>
<gene>
    <name evidence="1" type="ORF">HMPREF1991_01279</name>
</gene>
<dbReference type="AlphaFoldDB" id="A0A069QS99"/>
<dbReference type="SUPFAM" id="SSF53067">
    <property type="entry name" value="Actin-like ATPase domain"/>
    <property type="match status" value="2"/>
</dbReference>
<dbReference type="EMBL" id="JNGW01000048">
    <property type="protein sequence ID" value="KDR52701.1"/>
    <property type="molecule type" value="Genomic_DNA"/>
</dbReference>
<proteinExistence type="predicted"/>
<protein>
    <recommendedName>
        <fullName evidence="3">BadF/BadG/BcrA/BcrD ATPase family protein</fullName>
    </recommendedName>
</protein>
<dbReference type="PATRIC" id="fig|1122985.7.peg.1326"/>
<evidence type="ECO:0000313" key="1">
    <source>
        <dbReference type="EMBL" id="KDR52701.1"/>
    </source>
</evidence>
<dbReference type="eggNOG" id="COG2971">
    <property type="taxonomic scope" value="Bacteria"/>
</dbReference>
<dbReference type="Gene3D" id="3.30.420.40">
    <property type="match status" value="2"/>
</dbReference>